<dbReference type="InParanoid" id="A0A6P7FZ36"/>
<sequence length="154" mass="17625">MRERFAEENIYHLKFNILLPSQLLKHHGNDLTHKLNLCLTELPLFEEESLFVVKKRLMGDILLYNQTGINPLNDRDSIIQALSVCSISDYPPLHTLYKIFVFLPVSIATVERSFSTLLLLHTTACLRSTMKEGRLYGLALLNTHSDIDCPNDNV</sequence>
<gene>
    <name evidence="2" type="primary">LOC114332492</name>
</gene>
<feature type="domain" description="HAT C-terminal dimerisation" evidence="1">
    <location>
        <begin position="87"/>
        <end position="146"/>
    </location>
</feature>
<evidence type="ECO:0000259" key="1">
    <source>
        <dbReference type="Pfam" id="PF05699"/>
    </source>
</evidence>
<proteinExistence type="predicted"/>
<dbReference type="Pfam" id="PF05699">
    <property type="entry name" value="Dimer_Tnp_hAT"/>
    <property type="match status" value="1"/>
</dbReference>
<accession>A0A6P7FZ36</accession>
<dbReference type="RefSeq" id="XP_028138098.1">
    <property type="nucleotide sequence ID" value="XM_028282297.1"/>
</dbReference>
<protein>
    <submittedName>
        <fullName evidence="2">Uncharacterized protein LOC114332492</fullName>
    </submittedName>
</protein>
<reference evidence="2" key="1">
    <citation type="submission" date="2025-08" db="UniProtKB">
        <authorList>
            <consortium name="RefSeq"/>
        </authorList>
    </citation>
    <scope>IDENTIFICATION</scope>
    <source>
        <tissue evidence="2">Whole insect</tissue>
    </source>
</reference>
<organism evidence="2">
    <name type="scientific">Diabrotica virgifera virgifera</name>
    <name type="common">western corn rootworm</name>
    <dbReference type="NCBI Taxonomy" id="50390"/>
    <lineage>
        <taxon>Eukaryota</taxon>
        <taxon>Metazoa</taxon>
        <taxon>Ecdysozoa</taxon>
        <taxon>Arthropoda</taxon>
        <taxon>Hexapoda</taxon>
        <taxon>Insecta</taxon>
        <taxon>Pterygota</taxon>
        <taxon>Neoptera</taxon>
        <taxon>Endopterygota</taxon>
        <taxon>Coleoptera</taxon>
        <taxon>Polyphaga</taxon>
        <taxon>Cucujiformia</taxon>
        <taxon>Chrysomeloidea</taxon>
        <taxon>Chrysomelidae</taxon>
        <taxon>Galerucinae</taxon>
        <taxon>Diabroticina</taxon>
        <taxon>Diabroticites</taxon>
        <taxon>Diabrotica</taxon>
    </lineage>
</organism>
<dbReference type="InterPro" id="IPR008906">
    <property type="entry name" value="HATC_C_dom"/>
</dbReference>
<evidence type="ECO:0000313" key="2">
    <source>
        <dbReference type="RefSeq" id="XP_028138098.1"/>
    </source>
</evidence>
<name>A0A6P7FZ36_DIAVI</name>
<dbReference type="AlphaFoldDB" id="A0A6P7FZ36"/>
<dbReference type="GO" id="GO:0046983">
    <property type="term" value="F:protein dimerization activity"/>
    <property type="evidence" value="ECO:0007669"/>
    <property type="project" value="InterPro"/>
</dbReference>